<dbReference type="EMBL" id="MFJE01000011">
    <property type="protein sequence ID" value="OGG14789.1"/>
    <property type="molecule type" value="Genomic_DNA"/>
</dbReference>
<evidence type="ECO:0000256" key="1">
    <source>
        <dbReference type="SAM" id="Phobius"/>
    </source>
</evidence>
<sequence>MRGLNKRDNALFAFGFTSGLSAGFAVMLLVTGGKVEDTWSATFATMAITLAVVSFINYRKFKSLNSTTTINSTPVNTPTQP</sequence>
<dbReference type="AlphaFoldDB" id="A0A1F5ZQQ1"/>
<keyword evidence="1" id="KW-0812">Transmembrane</keyword>
<gene>
    <name evidence="2" type="ORF">A2773_06845</name>
</gene>
<reference evidence="2 3" key="1">
    <citation type="journal article" date="2016" name="Nat. Commun.">
        <title>Thousands of microbial genomes shed light on interconnected biogeochemical processes in an aquifer system.</title>
        <authorList>
            <person name="Anantharaman K."/>
            <person name="Brown C.T."/>
            <person name="Hug L.A."/>
            <person name="Sharon I."/>
            <person name="Castelle C.J."/>
            <person name="Probst A.J."/>
            <person name="Thomas B.C."/>
            <person name="Singh A."/>
            <person name="Wilkins M.J."/>
            <person name="Karaoz U."/>
            <person name="Brodie E.L."/>
            <person name="Williams K.H."/>
            <person name="Hubbard S.S."/>
            <person name="Banfield J.F."/>
        </authorList>
    </citation>
    <scope>NUCLEOTIDE SEQUENCE [LARGE SCALE GENOMIC DNA]</scope>
</reference>
<comment type="caution">
    <text evidence="2">The sequence shown here is derived from an EMBL/GenBank/DDBJ whole genome shotgun (WGS) entry which is preliminary data.</text>
</comment>
<protein>
    <submittedName>
        <fullName evidence="2">Uncharacterized protein</fullName>
    </submittedName>
</protein>
<feature type="transmembrane region" description="Helical" evidence="1">
    <location>
        <begin position="38"/>
        <end position="58"/>
    </location>
</feature>
<evidence type="ECO:0000313" key="2">
    <source>
        <dbReference type="EMBL" id="OGG14789.1"/>
    </source>
</evidence>
<keyword evidence="1" id="KW-0472">Membrane</keyword>
<organism evidence="2 3">
    <name type="scientific">Candidatus Gottesmanbacteria bacterium RIFCSPHIGHO2_01_FULL_39_10</name>
    <dbReference type="NCBI Taxonomy" id="1798375"/>
    <lineage>
        <taxon>Bacteria</taxon>
        <taxon>Candidatus Gottesmaniibacteriota</taxon>
    </lineage>
</organism>
<name>A0A1F5ZQQ1_9BACT</name>
<keyword evidence="1" id="KW-1133">Transmembrane helix</keyword>
<accession>A0A1F5ZQQ1</accession>
<dbReference type="STRING" id="1798375.A2773_06845"/>
<proteinExistence type="predicted"/>
<feature type="transmembrane region" description="Helical" evidence="1">
    <location>
        <begin position="12"/>
        <end position="32"/>
    </location>
</feature>
<dbReference type="Proteomes" id="UP000177383">
    <property type="component" value="Unassembled WGS sequence"/>
</dbReference>
<evidence type="ECO:0000313" key="3">
    <source>
        <dbReference type="Proteomes" id="UP000177383"/>
    </source>
</evidence>